<protein>
    <submittedName>
        <fullName evidence="1">Uncharacterized protein</fullName>
    </submittedName>
</protein>
<proteinExistence type="predicted"/>
<dbReference type="Proteomes" id="UP001556367">
    <property type="component" value="Unassembled WGS sequence"/>
</dbReference>
<evidence type="ECO:0000313" key="1">
    <source>
        <dbReference type="EMBL" id="KAL0961319.1"/>
    </source>
</evidence>
<keyword evidence="2" id="KW-1185">Reference proteome</keyword>
<gene>
    <name evidence="1" type="ORF">HGRIS_006277</name>
</gene>
<sequence>MQVHGMTCYLRMTIYRQRLGVHLRPSFCCDFASHPNPVVSDRSMLECQYTLFDSQDNIDVVFASRSLDSTLVAANQVLYFSAAYNHRLAPCSTPALKICRREPPATKGTRARPFFDQSWVLLLLARSPFELGS</sequence>
<organism evidence="1 2">
    <name type="scientific">Hohenbuehelia grisea</name>
    <dbReference type="NCBI Taxonomy" id="104357"/>
    <lineage>
        <taxon>Eukaryota</taxon>
        <taxon>Fungi</taxon>
        <taxon>Dikarya</taxon>
        <taxon>Basidiomycota</taxon>
        <taxon>Agaricomycotina</taxon>
        <taxon>Agaricomycetes</taxon>
        <taxon>Agaricomycetidae</taxon>
        <taxon>Agaricales</taxon>
        <taxon>Pleurotineae</taxon>
        <taxon>Pleurotaceae</taxon>
        <taxon>Hohenbuehelia</taxon>
    </lineage>
</organism>
<dbReference type="EMBL" id="JASNQZ010000001">
    <property type="protein sequence ID" value="KAL0961319.1"/>
    <property type="molecule type" value="Genomic_DNA"/>
</dbReference>
<name>A0ABR3K0K9_9AGAR</name>
<evidence type="ECO:0000313" key="2">
    <source>
        <dbReference type="Proteomes" id="UP001556367"/>
    </source>
</evidence>
<comment type="caution">
    <text evidence="1">The sequence shown here is derived from an EMBL/GenBank/DDBJ whole genome shotgun (WGS) entry which is preliminary data.</text>
</comment>
<accession>A0ABR3K0K9</accession>
<reference evidence="2" key="1">
    <citation type="submission" date="2024-06" db="EMBL/GenBank/DDBJ databases">
        <title>Multi-omics analyses provide insights into the biosynthesis of the anticancer antibiotic pleurotin in Hohenbuehelia grisea.</title>
        <authorList>
            <person name="Weaver J.A."/>
            <person name="Alberti F."/>
        </authorList>
    </citation>
    <scope>NUCLEOTIDE SEQUENCE [LARGE SCALE GENOMIC DNA]</scope>
    <source>
        <strain evidence="2">T-177</strain>
    </source>
</reference>